<feature type="compositionally biased region" description="Basic and acidic residues" evidence="1">
    <location>
        <begin position="57"/>
        <end position="68"/>
    </location>
</feature>
<protein>
    <submittedName>
        <fullName evidence="2">Uncharacterized protein</fullName>
    </submittedName>
</protein>
<evidence type="ECO:0000313" key="2">
    <source>
        <dbReference type="EMBL" id="TKR58210.1"/>
    </source>
</evidence>
<comment type="caution">
    <text evidence="2">The sequence shown here is derived from an EMBL/GenBank/DDBJ whole genome shotgun (WGS) entry which is preliminary data.</text>
</comment>
<reference evidence="2 3" key="2">
    <citation type="journal article" date="2019" name="G3 (Bethesda)">
        <title>Hybrid Assembly of the Genome of the Entomopathogenic Nematode Steinernema carpocapsae Identifies the X-Chromosome.</title>
        <authorList>
            <person name="Serra L."/>
            <person name="Macchietto M."/>
            <person name="Macias-Munoz A."/>
            <person name="McGill C.J."/>
            <person name="Rodriguez I.M."/>
            <person name="Rodriguez B."/>
            <person name="Murad R."/>
            <person name="Mortazavi A."/>
        </authorList>
    </citation>
    <scope>NUCLEOTIDE SEQUENCE [LARGE SCALE GENOMIC DNA]</scope>
    <source>
        <strain evidence="2 3">ALL</strain>
    </source>
</reference>
<proteinExistence type="predicted"/>
<accession>A0A4U5LQI7</accession>
<dbReference type="Proteomes" id="UP000298663">
    <property type="component" value="Unassembled WGS sequence"/>
</dbReference>
<dbReference type="AlphaFoldDB" id="A0A4U5LQI7"/>
<evidence type="ECO:0000313" key="3">
    <source>
        <dbReference type="Proteomes" id="UP000298663"/>
    </source>
</evidence>
<reference evidence="2 3" key="1">
    <citation type="journal article" date="2015" name="Genome Biol.">
        <title>Comparative genomics of Steinernema reveals deeply conserved gene regulatory networks.</title>
        <authorList>
            <person name="Dillman A.R."/>
            <person name="Macchietto M."/>
            <person name="Porter C.F."/>
            <person name="Rogers A."/>
            <person name="Williams B."/>
            <person name="Antoshechkin I."/>
            <person name="Lee M.M."/>
            <person name="Goodwin Z."/>
            <person name="Lu X."/>
            <person name="Lewis E.E."/>
            <person name="Goodrich-Blair H."/>
            <person name="Stock S.P."/>
            <person name="Adams B.J."/>
            <person name="Sternberg P.W."/>
            <person name="Mortazavi A."/>
        </authorList>
    </citation>
    <scope>NUCLEOTIDE SEQUENCE [LARGE SCALE GENOMIC DNA]</scope>
    <source>
        <strain evidence="2 3">ALL</strain>
    </source>
</reference>
<evidence type="ECO:0000256" key="1">
    <source>
        <dbReference type="SAM" id="MobiDB-lite"/>
    </source>
</evidence>
<dbReference type="EMBL" id="AZBU02000013">
    <property type="protein sequence ID" value="TKR58210.1"/>
    <property type="molecule type" value="Genomic_DNA"/>
</dbReference>
<gene>
    <name evidence="2" type="ORF">L596_029689</name>
</gene>
<keyword evidence="3" id="KW-1185">Reference proteome</keyword>
<name>A0A4U5LQI7_STECR</name>
<feature type="compositionally biased region" description="Polar residues" evidence="1">
    <location>
        <begin position="71"/>
        <end position="99"/>
    </location>
</feature>
<sequence length="125" mass="14262">MLRHISDHMHLDLLERLRSTEPHGGHGTLVLVKKREIYHGKSSQLRNILPSQPGRAWDGRSQRNDGKARRTLQTYEHSRTLTQALPRSDQQLVSCSQAEPSQASSKITFGLMEMIQTLGLDYQFV</sequence>
<organism evidence="2 3">
    <name type="scientific">Steinernema carpocapsae</name>
    <name type="common">Entomopathogenic nematode</name>
    <dbReference type="NCBI Taxonomy" id="34508"/>
    <lineage>
        <taxon>Eukaryota</taxon>
        <taxon>Metazoa</taxon>
        <taxon>Ecdysozoa</taxon>
        <taxon>Nematoda</taxon>
        <taxon>Chromadorea</taxon>
        <taxon>Rhabditida</taxon>
        <taxon>Tylenchina</taxon>
        <taxon>Panagrolaimomorpha</taxon>
        <taxon>Strongyloidoidea</taxon>
        <taxon>Steinernematidae</taxon>
        <taxon>Steinernema</taxon>
    </lineage>
</organism>
<feature type="region of interest" description="Disordered" evidence="1">
    <location>
        <begin position="48"/>
        <end position="99"/>
    </location>
</feature>